<dbReference type="Gene3D" id="3.40.30.10">
    <property type="entry name" value="Glutaredoxin"/>
    <property type="match status" value="1"/>
</dbReference>
<name>A0A6A1US93_9ROSI</name>
<dbReference type="Proteomes" id="UP000516437">
    <property type="component" value="Chromosome 8"/>
</dbReference>
<evidence type="ECO:0000256" key="1">
    <source>
        <dbReference type="ARBA" id="ARBA00005679"/>
    </source>
</evidence>
<dbReference type="PANTHER" id="PTHR13234:SF27">
    <property type="entry name" value="GAMMA INTERFERON INDUCIBLE LYSOSOMAL THIOL REDUCTASE"/>
    <property type="match status" value="1"/>
</dbReference>
<keyword evidence="2" id="KW-0325">Glycoprotein</keyword>
<evidence type="ECO:0000256" key="2">
    <source>
        <dbReference type="ARBA" id="ARBA00023180"/>
    </source>
</evidence>
<dbReference type="EMBL" id="RXIC02000026">
    <property type="protein sequence ID" value="KAB1203354.1"/>
    <property type="molecule type" value="Genomic_DNA"/>
</dbReference>
<dbReference type="GO" id="GO:0016671">
    <property type="term" value="F:oxidoreductase activity, acting on a sulfur group of donors, disulfide as acceptor"/>
    <property type="evidence" value="ECO:0007669"/>
    <property type="project" value="InterPro"/>
</dbReference>
<keyword evidence="4" id="KW-1185">Reference proteome</keyword>
<comment type="caution">
    <text evidence="3">The sequence shown here is derived from an EMBL/GenBank/DDBJ whole genome shotgun (WGS) entry which is preliminary data.</text>
</comment>
<evidence type="ECO:0000313" key="4">
    <source>
        <dbReference type="Proteomes" id="UP000516437"/>
    </source>
</evidence>
<dbReference type="InterPro" id="IPR004911">
    <property type="entry name" value="Interferon-induced_GILT"/>
</dbReference>
<evidence type="ECO:0000313" key="3">
    <source>
        <dbReference type="EMBL" id="KAB1203354.1"/>
    </source>
</evidence>
<sequence>MDSQKVNLSLYYDSLCPYCATFIVKNLTGVFYKDLISVINLRLVPWGNAYINKSNNAVVCQHGPDECILNALESCTIDIFHDLDKHYALIYCFEFLAIEGRHKDWQSCFDSLGLPKKPVLDCYISGNGTKIVQKYAEESAHLNPPHTFVPWVVVNNQPLQEDYQNFATYVCKAYKGNGAPKVCQSLVSQEQLD</sequence>
<comment type="similarity">
    <text evidence="1">Belongs to the GILT family.</text>
</comment>
<dbReference type="Pfam" id="PF03227">
    <property type="entry name" value="GILT"/>
    <property type="match status" value="1"/>
</dbReference>
<protein>
    <submittedName>
        <fullName evidence="3">Gamma-interferon-inducible lysosomal thiol reductase</fullName>
    </submittedName>
</protein>
<accession>A0A6A1US93</accession>
<gene>
    <name evidence="3" type="ORF">CJ030_MR8G016499</name>
</gene>
<dbReference type="OrthoDB" id="958254at2759"/>
<dbReference type="AlphaFoldDB" id="A0A6A1US93"/>
<organism evidence="3 4">
    <name type="scientific">Morella rubra</name>
    <name type="common">Chinese bayberry</name>
    <dbReference type="NCBI Taxonomy" id="262757"/>
    <lineage>
        <taxon>Eukaryota</taxon>
        <taxon>Viridiplantae</taxon>
        <taxon>Streptophyta</taxon>
        <taxon>Embryophyta</taxon>
        <taxon>Tracheophyta</taxon>
        <taxon>Spermatophyta</taxon>
        <taxon>Magnoliopsida</taxon>
        <taxon>eudicotyledons</taxon>
        <taxon>Gunneridae</taxon>
        <taxon>Pentapetalae</taxon>
        <taxon>rosids</taxon>
        <taxon>fabids</taxon>
        <taxon>Fagales</taxon>
        <taxon>Myricaceae</taxon>
        <taxon>Morella</taxon>
    </lineage>
</organism>
<reference evidence="3 4" key="1">
    <citation type="journal article" date="2019" name="Plant Biotechnol. J.">
        <title>The red bayberry genome and genetic basis of sex determination.</title>
        <authorList>
            <person name="Jia H.M."/>
            <person name="Jia H.J."/>
            <person name="Cai Q.L."/>
            <person name="Wang Y."/>
            <person name="Zhao H.B."/>
            <person name="Yang W.F."/>
            <person name="Wang G.Y."/>
            <person name="Li Y.H."/>
            <person name="Zhan D.L."/>
            <person name="Shen Y.T."/>
            <person name="Niu Q.F."/>
            <person name="Chang L."/>
            <person name="Qiu J."/>
            <person name="Zhao L."/>
            <person name="Xie H.B."/>
            <person name="Fu W.Y."/>
            <person name="Jin J."/>
            <person name="Li X.W."/>
            <person name="Jiao Y."/>
            <person name="Zhou C.C."/>
            <person name="Tu T."/>
            <person name="Chai C.Y."/>
            <person name="Gao J.L."/>
            <person name="Fan L.J."/>
            <person name="van de Weg E."/>
            <person name="Wang J.Y."/>
            <person name="Gao Z.S."/>
        </authorList>
    </citation>
    <scope>NUCLEOTIDE SEQUENCE [LARGE SCALE GENOMIC DNA]</scope>
    <source>
        <tissue evidence="3">Leaves</tissue>
    </source>
</reference>
<dbReference type="PANTHER" id="PTHR13234">
    <property type="entry name" value="GAMMA-INTERFERON INDUCIBLE LYSOSOMAL THIOL REDUCTASE GILT"/>
    <property type="match status" value="1"/>
</dbReference>
<proteinExistence type="inferred from homology"/>